<dbReference type="InterPro" id="IPR008613">
    <property type="entry name" value="Excalibur_Ca-bd_domain"/>
</dbReference>
<evidence type="ECO:0000256" key="1">
    <source>
        <dbReference type="SAM" id="MobiDB-lite"/>
    </source>
</evidence>
<name>A0ABV3SLR1_9HYPH</name>
<organism evidence="3 4">
    <name type="scientific">Aquibium pacificus</name>
    <dbReference type="NCBI Taxonomy" id="3153579"/>
    <lineage>
        <taxon>Bacteria</taxon>
        <taxon>Pseudomonadati</taxon>
        <taxon>Pseudomonadota</taxon>
        <taxon>Alphaproteobacteria</taxon>
        <taxon>Hyphomicrobiales</taxon>
        <taxon>Phyllobacteriaceae</taxon>
        <taxon>Aquibium</taxon>
    </lineage>
</organism>
<feature type="domain" description="Excalibur calcium-binding" evidence="2">
    <location>
        <begin position="69"/>
        <end position="105"/>
    </location>
</feature>
<feature type="compositionally biased region" description="Basic residues" evidence="1">
    <location>
        <begin position="1"/>
        <end position="22"/>
    </location>
</feature>
<evidence type="ECO:0000313" key="4">
    <source>
        <dbReference type="Proteomes" id="UP001556692"/>
    </source>
</evidence>
<dbReference type="EMBL" id="JBDPGJ010000003">
    <property type="protein sequence ID" value="MEX0406505.1"/>
    <property type="molecule type" value="Genomic_DNA"/>
</dbReference>
<sequence>MSKARLHVAKPRSTHSHRRSASRRPGPLPRVHTAAWAVLLLAIGLFSFAGSDFASLWSSPSPVAFAGSPPRTCSEARQRGLAPMTRWHPAYSAHLDRDRDGVACEPYFGR</sequence>
<reference evidence="3 4" key="1">
    <citation type="submission" date="2024-05" db="EMBL/GenBank/DDBJ databases">
        <authorList>
            <person name="Jiang F."/>
        </authorList>
    </citation>
    <scope>NUCLEOTIDE SEQUENCE [LARGE SCALE GENOMIC DNA]</scope>
    <source>
        <strain evidence="3 4">LZ166</strain>
    </source>
</reference>
<dbReference type="Proteomes" id="UP001556692">
    <property type="component" value="Unassembled WGS sequence"/>
</dbReference>
<accession>A0ABV3SLR1</accession>
<proteinExistence type="predicted"/>
<keyword evidence="4" id="KW-1185">Reference proteome</keyword>
<comment type="caution">
    <text evidence="3">The sequence shown here is derived from an EMBL/GenBank/DDBJ whole genome shotgun (WGS) entry which is preliminary data.</text>
</comment>
<gene>
    <name evidence="3" type="ORF">ABGN05_12580</name>
</gene>
<dbReference type="Pfam" id="PF05901">
    <property type="entry name" value="Excalibur"/>
    <property type="match status" value="1"/>
</dbReference>
<protein>
    <submittedName>
        <fullName evidence="3">Excalibur calcium-binding domain-containing protein</fullName>
    </submittedName>
</protein>
<dbReference type="SMART" id="SM00894">
    <property type="entry name" value="Excalibur"/>
    <property type="match status" value="1"/>
</dbReference>
<dbReference type="RefSeq" id="WP_367954401.1">
    <property type="nucleotide sequence ID" value="NZ_JBDPGJ010000003.1"/>
</dbReference>
<evidence type="ECO:0000313" key="3">
    <source>
        <dbReference type="EMBL" id="MEX0406505.1"/>
    </source>
</evidence>
<evidence type="ECO:0000259" key="2">
    <source>
        <dbReference type="SMART" id="SM00894"/>
    </source>
</evidence>
<feature type="region of interest" description="Disordered" evidence="1">
    <location>
        <begin position="1"/>
        <end position="28"/>
    </location>
</feature>